<dbReference type="Proteomes" id="UP000056322">
    <property type="component" value="Chromosome 1"/>
</dbReference>
<dbReference type="AlphaFoldDB" id="A0A0B7IVZ7"/>
<evidence type="ECO:0000259" key="3">
    <source>
        <dbReference type="Pfam" id="PF01712"/>
    </source>
</evidence>
<keyword evidence="4" id="KW-0808">Transferase</keyword>
<evidence type="ECO:0000313" key="5">
    <source>
        <dbReference type="Proteomes" id="UP000056322"/>
    </source>
</evidence>
<dbReference type="PANTHER" id="PTHR10513">
    <property type="entry name" value="DEOXYNUCLEOSIDE KINASE"/>
    <property type="match status" value="1"/>
</dbReference>
<organism evidence="4 5">
    <name type="scientific">Candidatus Methylopumilus turicensis</name>
    <dbReference type="NCBI Taxonomy" id="1581680"/>
    <lineage>
        <taxon>Bacteria</taxon>
        <taxon>Pseudomonadati</taxon>
        <taxon>Pseudomonadota</taxon>
        <taxon>Betaproteobacteria</taxon>
        <taxon>Nitrosomonadales</taxon>
        <taxon>Methylophilaceae</taxon>
        <taxon>Candidatus Methylopumilus</taxon>
    </lineage>
</organism>
<feature type="active site" description="Proton acceptor" evidence="1">
    <location>
        <position position="88"/>
    </location>
</feature>
<dbReference type="CDD" id="cd01673">
    <property type="entry name" value="dNK"/>
    <property type="match status" value="1"/>
</dbReference>
<sequence>MNITEKFPYIVIEGPIGSGKTTLARKLADQFPVNLLLEKAEANPFLARFYQDAERYALPTQLFFLHQRSNQIRDLSQRDIFGDATIADFFLEKDPLFARLNLNDEEFSLYRQIYQTMEVQAARPDLVIYLQTPVDALIERVEQRNISYEQAIPREYLTRLSDAYSEFFHTYDSSPLLIVNNEKINITTSDEALDLLVERIMQVQSRREFFNPDWN</sequence>
<keyword evidence="2" id="KW-0067">ATP-binding</keyword>
<feature type="binding site" evidence="2">
    <location>
        <begin position="14"/>
        <end position="22"/>
    </location>
    <ligand>
        <name>ATP</name>
        <dbReference type="ChEBI" id="CHEBI:30616"/>
    </ligand>
</feature>
<dbReference type="SUPFAM" id="SSF52540">
    <property type="entry name" value="P-loop containing nucleoside triphosphate hydrolases"/>
    <property type="match status" value="1"/>
</dbReference>
<accession>A0A0B7IVZ7</accession>
<dbReference type="STRING" id="1581680.BN1209_1371"/>
<dbReference type="RefSeq" id="WP_045751507.1">
    <property type="nucleotide sequence ID" value="NZ_LN794158.1"/>
</dbReference>
<evidence type="ECO:0000256" key="2">
    <source>
        <dbReference type="PIRSR" id="PIRSR000705-3"/>
    </source>
</evidence>
<gene>
    <name evidence="4" type="ORF">BN1209_1371</name>
</gene>
<dbReference type="GO" id="GO:0005737">
    <property type="term" value="C:cytoplasm"/>
    <property type="evidence" value="ECO:0007669"/>
    <property type="project" value="TreeGrafter"/>
</dbReference>
<name>A0A0B7IVZ7_9PROT</name>
<dbReference type="InterPro" id="IPR002624">
    <property type="entry name" value="DCK/DGK"/>
</dbReference>
<dbReference type="InterPro" id="IPR031314">
    <property type="entry name" value="DNK_dom"/>
</dbReference>
<reference evidence="5" key="1">
    <citation type="submission" date="2014-12" db="EMBL/GenBank/DDBJ databases">
        <authorList>
            <person name="Salcher M.M."/>
        </authorList>
    </citation>
    <scope>NUCLEOTIDE SEQUENCE [LARGE SCALE GENOMIC DNA]</scope>
    <source>
        <strain evidence="5">MMS-10A-171</strain>
    </source>
</reference>
<dbReference type="PANTHER" id="PTHR10513:SF46">
    <property type="entry name" value="DEOXYGUANOSINE KINASE"/>
    <property type="match status" value="1"/>
</dbReference>
<dbReference type="Gene3D" id="3.40.50.300">
    <property type="entry name" value="P-loop containing nucleotide triphosphate hydrolases"/>
    <property type="match status" value="1"/>
</dbReference>
<keyword evidence="5" id="KW-1185">Reference proteome</keyword>
<dbReference type="EMBL" id="LN794158">
    <property type="protein sequence ID" value="CEN56410.1"/>
    <property type="molecule type" value="Genomic_DNA"/>
</dbReference>
<feature type="domain" description="Deoxynucleoside kinase" evidence="3">
    <location>
        <begin position="10"/>
        <end position="200"/>
    </location>
</feature>
<evidence type="ECO:0000256" key="1">
    <source>
        <dbReference type="PIRSR" id="PIRSR000705-1"/>
    </source>
</evidence>
<dbReference type="GO" id="GO:0019136">
    <property type="term" value="F:deoxynucleoside kinase activity"/>
    <property type="evidence" value="ECO:0007669"/>
    <property type="project" value="InterPro"/>
</dbReference>
<dbReference type="KEGG" id="mbac:BN1209_1371"/>
<protein>
    <submittedName>
        <fullName evidence="4">Deoxynucleoside kinase</fullName>
    </submittedName>
</protein>
<keyword evidence="4" id="KW-0418">Kinase</keyword>
<proteinExistence type="predicted"/>
<dbReference type="Pfam" id="PF01712">
    <property type="entry name" value="dNK"/>
    <property type="match status" value="1"/>
</dbReference>
<evidence type="ECO:0000313" key="4">
    <source>
        <dbReference type="EMBL" id="CEN56410.1"/>
    </source>
</evidence>
<dbReference type="InterPro" id="IPR027417">
    <property type="entry name" value="P-loop_NTPase"/>
</dbReference>
<dbReference type="InterPro" id="IPR050566">
    <property type="entry name" value="Deoxyribonucleoside_kinase"/>
</dbReference>
<dbReference type="PIRSF" id="PIRSF000705">
    <property type="entry name" value="DNK"/>
    <property type="match status" value="1"/>
</dbReference>
<dbReference type="OrthoDB" id="9776634at2"/>
<dbReference type="GO" id="GO:0005524">
    <property type="term" value="F:ATP binding"/>
    <property type="evidence" value="ECO:0007669"/>
    <property type="project" value="UniProtKB-KW"/>
</dbReference>
<keyword evidence="2" id="KW-0547">Nucleotide-binding</keyword>
<dbReference type="HOGENOM" id="CLU_030466_2_0_4"/>
<feature type="binding site" evidence="2">
    <location>
        <begin position="140"/>
        <end position="144"/>
    </location>
    <ligand>
        <name>ATP</name>
        <dbReference type="ChEBI" id="CHEBI:30616"/>
    </ligand>
</feature>